<comment type="subcellular location">
    <subcellularLocation>
        <location evidence="1">Cell membrane</location>
        <topology evidence="1">Multi-pass membrane protein</topology>
    </subcellularLocation>
</comment>
<dbReference type="EMBL" id="CYHG01000012">
    <property type="protein sequence ID" value="CUB05585.1"/>
    <property type="molecule type" value="Genomic_DNA"/>
</dbReference>
<keyword evidence="4 7" id="KW-0812">Transmembrane</keyword>
<dbReference type="GO" id="GO:0008324">
    <property type="term" value="F:monoatomic cation transmembrane transporter activity"/>
    <property type="evidence" value="ECO:0007669"/>
    <property type="project" value="InterPro"/>
</dbReference>
<dbReference type="OrthoDB" id="9807187at2"/>
<name>A0A0K6IR56_9GAMM</name>
<dbReference type="Pfam" id="PF01899">
    <property type="entry name" value="MNHE"/>
    <property type="match status" value="1"/>
</dbReference>
<dbReference type="GO" id="GO:0005886">
    <property type="term" value="C:plasma membrane"/>
    <property type="evidence" value="ECO:0007669"/>
    <property type="project" value="UniProtKB-SubCell"/>
</dbReference>
<comment type="similarity">
    <text evidence="2">Belongs to the CPA3 antiporters (TC 2.A.63) subunit E family.</text>
</comment>
<dbReference type="NCBIfam" id="NF006518">
    <property type="entry name" value="PRK08965.1-2"/>
    <property type="match status" value="1"/>
</dbReference>
<keyword evidence="3" id="KW-1003">Cell membrane</keyword>
<evidence type="ECO:0000256" key="2">
    <source>
        <dbReference type="ARBA" id="ARBA00006228"/>
    </source>
</evidence>
<reference evidence="9" key="1">
    <citation type="submission" date="2015-08" db="EMBL/GenBank/DDBJ databases">
        <authorList>
            <person name="Varghese N."/>
        </authorList>
    </citation>
    <scope>NUCLEOTIDE SEQUENCE [LARGE SCALE GENOMIC DNA]</scope>
    <source>
        <strain evidence="9">JCM 18476</strain>
    </source>
</reference>
<evidence type="ECO:0000256" key="4">
    <source>
        <dbReference type="ARBA" id="ARBA00022692"/>
    </source>
</evidence>
<evidence type="ECO:0000256" key="7">
    <source>
        <dbReference type="SAM" id="Phobius"/>
    </source>
</evidence>
<evidence type="ECO:0000256" key="1">
    <source>
        <dbReference type="ARBA" id="ARBA00004651"/>
    </source>
</evidence>
<evidence type="ECO:0000256" key="6">
    <source>
        <dbReference type="ARBA" id="ARBA00023136"/>
    </source>
</evidence>
<dbReference type="STRING" id="1137284.GCA_001418205_03064"/>
<dbReference type="PANTHER" id="PTHR34584:SF1">
    <property type="entry name" value="NA(+)_H(+) ANTIPORTER SUBUNIT E1"/>
    <property type="match status" value="1"/>
</dbReference>
<evidence type="ECO:0000256" key="5">
    <source>
        <dbReference type="ARBA" id="ARBA00022989"/>
    </source>
</evidence>
<gene>
    <name evidence="8" type="ORF">Ga0061065_1125</name>
</gene>
<evidence type="ECO:0000313" key="9">
    <source>
        <dbReference type="Proteomes" id="UP000182769"/>
    </source>
</evidence>
<dbReference type="PANTHER" id="PTHR34584">
    <property type="entry name" value="NA(+)/H(+) ANTIPORTER SUBUNIT E1"/>
    <property type="match status" value="1"/>
</dbReference>
<accession>A0A0K6IR56</accession>
<proteinExistence type="inferred from homology"/>
<evidence type="ECO:0000256" key="3">
    <source>
        <dbReference type="ARBA" id="ARBA00022475"/>
    </source>
</evidence>
<organism evidence="8 9">
    <name type="scientific">Marinomonas fungiae</name>
    <dbReference type="NCBI Taxonomy" id="1137284"/>
    <lineage>
        <taxon>Bacteria</taxon>
        <taxon>Pseudomonadati</taxon>
        <taxon>Pseudomonadota</taxon>
        <taxon>Gammaproteobacteria</taxon>
        <taxon>Oceanospirillales</taxon>
        <taxon>Oceanospirillaceae</taxon>
        <taxon>Marinomonas</taxon>
    </lineage>
</organism>
<keyword evidence="9" id="KW-1185">Reference proteome</keyword>
<feature type="transmembrane region" description="Helical" evidence="7">
    <location>
        <begin position="60"/>
        <end position="82"/>
    </location>
</feature>
<dbReference type="RefSeq" id="WP_055464110.1">
    <property type="nucleotide sequence ID" value="NZ_CYHG01000012.1"/>
</dbReference>
<evidence type="ECO:0000313" key="8">
    <source>
        <dbReference type="EMBL" id="CUB05585.1"/>
    </source>
</evidence>
<dbReference type="PIRSF" id="PIRSF019239">
    <property type="entry name" value="MrpE"/>
    <property type="match status" value="1"/>
</dbReference>
<dbReference type="InterPro" id="IPR002758">
    <property type="entry name" value="Cation_antiport_E"/>
</dbReference>
<sequence>MRFLPMPFHSLLLFVIWLLMNNSISPGHIVLALFFAISIPLLVNSMRSEQPKIRKPWLALRYFFLVLKDILIANIQVAVLVLGPIRKLKPGFVAVPLDVTSDVGITLLASTVSLTPGTVSVEVSEDKQWLYVHALHLDNEQALIDEIKQRYERPIKEILGC</sequence>
<dbReference type="AlphaFoldDB" id="A0A0K6IR56"/>
<keyword evidence="5 7" id="KW-1133">Transmembrane helix</keyword>
<dbReference type="Proteomes" id="UP000182769">
    <property type="component" value="Unassembled WGS sequence"/>
</dbReference>
<protein>
    <submittedName>
        <fullName evidence="8">Multisubunit potassium/proton antiporter, PhaE subunit (TC 2.A.63.1.1)</fullName>
    </submittedName>
</protein>
<keyword evidence="6 7" id="KW-0472">Membrane</keyword>